<accession>A0A3P7LWZ1</accession>
<keyword evidence="2" id="KW-1185">Reference proteome</keyword>
<dbReference type="Proteomes" id="UP000281553">
    <property type="component" value="Unassembled WGS sequence"/>
</dbReference>
<protein>
    <submittedName>
        <fullName evidence="1">Uncharacterized protein</fullName>
    </submittedName>
</protein>
<evidence type="ECO:0000313" key="2">
    <source>
        <dbReference type="Proteomes" id="UP000281553"/>
    </source>
</evidence>
<reference evidence="1 2" key="1">
    <citation type="submission" date="2018-11" db="EMBL/GenBank/DDBJ databases">
        <authorList>
            <consortium name="Pathogen Informatics"/>
        </authorList>
    </citation>
    <scope>NUCLEOTIDE SEQUENCE [LARGE SCALE GENOMIC DNA]</scope>
</reference>
<dbReference type="AlphaFoldDB" id="A0A3P7LWZ1"/>
<organism evidence="1 2">
    <name type="scientific">Dibothriocephalus latus</name>
    <name type="common">Fish tapeworm</name>
    <name type="synonym">Diphyllobothrium latum</name>
    <dbReference type="NCBI Taxonomy" id="60516"/>
    <lineage>
        <taxon>Eukaryota</taxon>
        <taxon>Metazoa</taxon>
        <taxon>Spiralia</taxon>
        <taxon>Lophotrochozoa</taxon>
        <taxon>Platyhelminthes</taxon>
        <taxon>Cestoda</taxon>
        <taxon>Eucestoda</taxon>
        <taxon>Diphyllobothriidea</taxon>
        <taxon>Diphyllobothriidae</taxon>
        <taxon>Dibothriocephalus</taxon>
    </lineage>
</organism>
<name>A0A3P7LWZ1_DIBLA</name>
<sequence length="74" mass="8870">MLASDATRELMRKRNQMMSDFVAWREKLLNRYRADKPKRDALRGFDTNKQEVDMDTEELEFLVSTSREPYRPKG</sequence>
<gene>
    <name evidence="1" type="ORF">DILT_LOCUS10449</name>
</gene>
<dbReference type="EMBL" id="UYRU01059791">
    <property type="protein sequence ID" value="VDN14618.1"/>
    <property type="molecule type" value="Genomic_DNA"/>
</dbReference>
<evidence type="ECO:0000313" key="1">
    <source>
        <dbReference type="EMBL" id="VDN14618.1"/>
    </source>
</evidence>
<proteinExistence type="predicted"/>